<name>A0AC61YC67_9FLAO</name>
<reference evidence="1" key="1">
    <citation type="submission" date="2019-09" db="EMBL/GenBank/DDBJ databases">
        <authorList>
            <person name="Rodrigo-Torres L."/>
            <person name="Arahal R. D."/>
            <person name="Lucena T."/>
        </authorList>
    </citation>
    <scope>NUCLEOTIDE SEQUENCE</scope>
    <source>
        <strain evidence="1">ISS653</strain>
    </source>
</reference>
<organism evidence="1 2">
    <name type="scientific">Mesonia oceanica</name>
    <dbReference type="NCBI Taxonomy" id="2687242"/>
    <lineage>
        <taxon>Bacteria</taxon>
        <taxon>Pseudomonadati</taxon>
        <taxon>Bacteroidota</taxon>
        <taxon>Flavobacteriia</taxon>
        <taxon>Flavobacteriales</taxon>
        <taxon>Flavobacteriaceae</taxon>
        <taxon>Mesonia</taxon>
    </lineage>
</organism>
<protein>
    <submittedName>
        <fullName evidence="1">Uncharacterized protein</fullName>
    </submittedName>
</protein>
<evidence type="ECO:0000313" key="2">
    <source>
        <dbReference type="Proteomes" id="UP000356253"/>
    </source>
</evidence>
<keyword evidence="2" id="KW-1185">Reference proteome</keyword>
<gene>
    <name evidence="1" type="ORF">FVB9532_03393</name>
</gene>
<dbReference type="Proteomes" id="UP000356253">
    <property type="component" value="Unassembled WGS sequence"/>
</dbReference>
<comment type="caution">
    <text evidence="1">The sequence shown here is derived from an EMBL/GenBank/DDBJ whole genome shotgun (WGS) entry which is preliminary data.</text>
</comment>
<evidence type="ECO:0000313" key="1">
    <source>
        <dbReference type="EMBL" id="VVV02097.1"/>
    </source>
</evidence>
<accession>A0AC61YC67</accession>
<sequence>MLFKNPQILYALFLLVIPILVHLFQLRRFKKEYFTNVKFLKKVQLQTRKSSQIKKWLTLLARLLALACLIIAFAQPYFPSSQQTLKEKETVIYLDNSFSMQQKGQQGELLKKAIQDLLTQIPEGETFTLLTNDQTYSKTNLEEIKPELQQISYSSTPTRLKTTYLKALNQFSKDSSTLKKFVAISDFQQKDMDGFSAEKNIENTFIQLQPETNFNVSIDSVFIKNQNLDNIELQVNLSATSTTEEIFPVSLYNGTHLMAKSSIGFEEKNKASTTFSVPNNENIDGVIQILDDHLQFDNRLYFSLQQNEKINVIALNGSDDSFLKKIYTEAEFNFISVAENQIDYNQLENQNLIVLNELKSIPSGLGSILQKHIENGGFVTIIPSLESNLTSYQTLFNLLQLGNFNPKIEQELKITQINFNHPLYEHVFNKKVSNFEYPKVYSYYPTTSNDNILSFSNGSAFLSLSNKTYHFSAAINKENSNFKNSPLIVPTFYNMAKQSLQLPKLYYLSGQNNTVEIATALQEDQVIKVKDSTSTFIPLQRKYSNKVNLTFNTQPQKAGTYSLQANDKTLKKISFNYHRKESNLNYAELSDVENSKQSESISNFFTAEINANEMNFLWKWFVIFALIFLITEFLLLKFLK</sequence>
<dbReference type="EMBL" id="CABVMM010000015">
    <property type="protein sequence ID" value="VVV02097.1"/>
    <property type="molecule type" value="Genomic_DNA"/>
</dbReference>
<proteinExistence type="predicted"/>